<keyword evidence="1" id="KW-0479">Metal-binding</keyword>
<keyword evidence="1" id="KW-0862">Zinc</keyword>
<evidence type="ECO:0000256" key="3">
    <source>
        <dbReference type="SAM" id="MobiDB-lite"/>
    </source>
</evidence>
<dbReference type="SUPFAM" id="SSF57756">
    <property type="entry name" value="Retrovirus zinc finger-like domains"/>
    <property type="match status" value="1"/>
</dbReference>
<evidence type="ECO:0000313" key="6">
    <source>
        <dbReference type="Proteomes" id="UP000054558"/>
    </source>
</evidence>
<keyword evidence="6" id="KW-1185">Reference proteome</keyword>
<dbReference type="EMBL" id="DF238351">
    <property type="protein sequence ID" value="GAQ93265.1"/>
    <property type="molecule type" value="Genomic_DNA"/>
</dbReference>
<dbReference type="Proteomes" id="UP000054558">
    <property type="component" value="Unassembled WGS sequence"/>
</dbReference>
<dbReference type="SMART" id="SM00343">
    <property type="entry name" value="ZnF_C2HC"/>
    <property type="match status" value="1"/>
</dbReference>
<gene>
    <name evidence="5" type="ORF">KFL_014020020</name>
</gene>
<evidence type="ECO:0000256" key="2">
    <source>
        <dbReference type="SAM" id="Coils"/>
    </source>
</evidence>
<feature type="domain" description="CCHC-type" evidence="4">
    <location>
        <begin position="279"/>
        <end position="294"/>
    </location>
</feature>
<dbReference type="GO" id="GO:0003676">
    <property type="term" value="F:nucleic acid binding"/>
    <property type="evidence" value="ECO:0007669"/>
    <property type="project" value="InterPro"/>
</dbReference>
<dbReference type="Pfam" id="PF00098">
    <property type="entry name" value="zf-CCHC"/>
    <property type="match status" value="1"/>
</dbReference>
<dbReference type="GO" id="GO:0008270">
    <property type="term" value="F:zinc ion binding"/>
    <property type="evidence" value="ECO:0007669"/>
    <property type="project" value="UniProtKB-KW"/>
</dbReference>
<protein>
    <recommendedName>
        <fullName evidence="4">CCHC-type domain-containing protein</fullName>
    </recommendedName>
</protein>
<evidence type="ECO:0000313" key="5">
    <source>
        <dbReference type="EMBL" id="GAQ93265.1"/>
    </source>
</evidence>
<sequence>MSKKERIASSLDRITDLCFTISELAIGEDSEEEASAKASTSALCPEAAIFEPSRKGKEKISGKEESAIFEDWESVPDLPSESDTPPSYCQVVGGSSQSVCITPVGREVRSQSVDSGESSAMAANLPNFAAMTVAQFDQYYNGLQTDPARIAAETQALTHGSDAIRISVLLKRDNRNHANLTAMQGQLQQAQATAAQAQQQAQVAAAAQAAAVAAAAGQYATLQWPMIEERLKRKPAQSTKSVAGKRKASGSGSGRTSKARLSAALTDEQYAHNMANRLCRNCGKPDHIAADCTEESQNGSNNRKKQKKGRKDFQKR</sequence>
<accession>A0A1Y1IQS6</accession>
<name>A0A1Y1IQS6_KLENI</name>
<dbReference type="Gene3D" id="4.10.60.10">
    <property type="entry name" value="Zinc finger, CCHC-type"/>
    <property type="match status" value="1"/>
</dbReference>
<feature type="coiled-coil region" evidence="2">
    <location>
        <begin position="180"/>
        <end position="207"/>
    </location>
</feature>
<dbReference type="InterPro" id="IPR036875">
    <property type="entry name" value="Znf_CCHC_sf"/>
</dbReference>
<dbReference type="PROSITE" id="PS50158">
    <property type="entry name" value="ZF_CCHC"/>
    <property type="match status" value="1"/>
</dbReference>
<evidence type="ECO:0000259" key="4">
    <source>
        <dbReference type="PROSITE" id="PS50158"/>
    </source>
</evidence>
<keyword evidence="1" id="KW-0863">Zinc-finger</keyword>
<feature type="region of interest" description="Disordered" evidence="3">
    <location>
        <begin position="232"/>
        <end position="260"/>
    </location>
</feature>
<dbReference type="InterPro" id="IPR001878">
    <property type="entry name" value="Znf_CCHC"/>
</dbReference>
<keyword evidence="2" id="KW-0175">Coiled coil</keyword>
<reference evidence="5 6" key="1">
    <citation type="journal article" date="2014" name="Nat. Commun.">
        <title>Klebsormidium flaccidum genome reveals primary factors for plant terrestrial adaptation.</title>
        <authorList>
            <person name="Hori K."/>
            <person name="Maruyama F."/>
            <person name="Fujisawa T."/>
            <person name="Togashi T."/>
            <person name="Yamamoto N."/>
            <person name="Seo M."/>
            <person name="Sato S."/>
            <person name="Yamada T."/>
            <person name="Mori H."/>
            <person name="Tajima N."/>
            <person name="Moriyama T."/>
            <person name="Ikeuchi M."/>
            <person name="Watanabe M."/>
            <person name="Wada H."/>
            <person name="Kobayashi K."/>
            <person name="Saito M."/>
            <person name="Masuda T."/>
            <person name="Sasaki-Sekimoto Y."/>
            <person name="Mashiguchi K."/>
            <person name="Awai K."/>
            <person name="Shimojima M."/>
            <person name="Masuda S."/>
            <person name="Iwai M."/>
            <person name="Nobusawa T."/>
            <person name="Narise T."/>
            <person name="Kondo S."/>
            <person name="Saito H."/>
            <person name="Sato R."/>
            <person name="Murakawa M."/>
            <person name="Ihara Y."/>
            <person name="Oshima-Yamada Y."/>
            <person name="Ohtaka K."/>
            <person name="Satoh M."/>
            <person name="Sonobe K."/>
            <person name="Ishii M."/>
            <person name="Ohtani R."/>
            <person name="Kanamori-Sato M."/>
            <person name="Honoki R."/>
            <person name="Miyazaki D."/>
            <person name="Mochizuki H."/>
            <person name="Umetsu J."/>
            <person name="Higashi K."/>
            <person name="Shibata D."/>
            <person name="Kamiya Y."/>
            <person name="Sato N."/>
            <person name="Nakamura Y."/>
            <person name="Tabata S."/>
            <person name="Ida S."/>
            <person name="Kurokawa K."/>
            <person name="Ohta H."/>
        </authorList>
    </citation>
    <scope>NUCLEOTIDE SEQUENCE [LARGE SCALE GENOMIC DNA]</scope>
    <source>
        <strain evidence="5 6">NIES-2285</strain>
    </source>
</reference>
<feature type="region of interest" description="Disordered" evidence="3">
    <location>
        <begin position="281"/>
        <end position="316"/>
    </location>
</feature>
<proteinExistence type="predicted"/>
<evidence type="ECO:0000256" key="1">
    <source>
        <dbReference type="PROSITE-ProRule" id="PRU00047"/>
    </source>
</evidence>
<organism evidence="5 6">
    <name type="scientific">Klebsormidium nitens</name>
    <name type="common">Green alga</name>
    <name type="synonym">Ulothrix nitens</name>
    <dbReference type="NCBI Taxonomy" id="105231"/>
    <lineage>
        <taxon>Eukaryota</taxon>
        <taxon>Viridiplantae</taxon>
        <taxon>Streptophyta</taxon>
        <taxon>Klebsormidiophyceae</taxon>
        <taxon>Klebsormidiales</taxon>
        <taxon>Klebsormidiaceae</taxon>
        <taxon>Klebsormidium</taxon>
    </lineage>
</organism>
<dbReference type="AlphaFoldDB" id="A0A1Y1IQS6"/>